<keyword evidence="2" id="KW-1185">Reference proteome</keyword>
<dbReference type="Gene3D" id="3.40.50.720">
    <property type="entry name" value="NAD(P)-binding Rossmann-like Domain"/>
    <property type="match status" value="1"/>
</dbReference>
<gene>
    <name evidence="1" type="ORF">BHQ10_006933</name>
</gene>
<evidence type="ECO:0008006" key="3">
    <source>
        <dbReference type="Google" id="ProtNLM"/>
    </source>
</evidence>
<dbReference type="InterPro" id="IPR036291">
    <property type="entry name" value="NAD(P)-bd_dom_sf"/>
</dbReference>
<dbReference type="EMBL" id="MIKG01000013">
    <property type="protein sequence ID" value="RAO70921.1"/>
    <property type="molecule type" value="Genomic_DNA"/>
</dbReference>
<dbReference type="GeneID" id="63796149"/>
<evidence type="ECO:0000313" key="1">
    <source>
        <dbReference type="EMBL" id="RAO70921.1"/>
    </source>
</evidence>
<dbReference type="InterPro" id="IPR002347">
    <property type="entry name" value="SDR_fam"/>
</dbReference>
<dbReference type="PANTHER" id="PTHR43431">
    <property type="entry name" value="OXIDOREDUCTASE, SHORT CHAIN DEHYDROGENASE/REDUCTASE FAMILY (AFU_ORTHOLOGUE AFUA_5G14000)"/>
    <property type="match status" value="1"/>
</dbReference>
<sequence>MAGKKAIAVVAGVGPGTGSSIARKFGQHYPVIVLARNPANYNEVVETINSSGGHAIGLSTDVSDATAVSNAFTKITTELFPGSPIAAAIFNSGGGFVRKPFLELTTEEFEKGWEGQVKAAFLFSQAVLPLLLQGVEEKSEFPPSLIFTGTFPPPPLNPQLGATGSVRGSANFSVFASAKFGLRALSQSLAREFGPKGVHVAHVIVDGVIDIPRTKGYVFEHEDAKLSPDAIADSYWFLHTQPRTTFAYELDLRPYVEKW</sequence>
<dbReference type="OrthoDB" id="5399006at2759"/>
<dbReference type="PRINTS" id="PR00081">
    <property type="entry name" value="GDHRDH"/>
</dbReference>
<comment type="caution">
    <text evidence="1">The sequence shown here is derived from an EMBL/GenBank/DDBJ whole genome shotgun (WGS) entry which is preliminary data.</text>
</comment>
<dbReference type="Proteomes" id="UP000249363">
    <property type="component" value="Unassembled WGS sequence"/>
</dbReference>
<dbReference type="SUPFAM" id="SSF51735">
    <property type="entry name" value="NAD(P)-binding Rossmann-fold domains"/>
    <property type="match status" value="1"/>
</dbReference>
<dbReference type="RefSeq" id="XP_040735437.1">
    <property type="nucleotide sequence ID" value="XM_040879574.1"/>
</dbReference>
<proteinExistence type="predicted"/>
<reference evidence="1 2" key="1">
    <citation type="journal article" date="2017" name="Biotechnol. Biofuels">
        <title>Differential beta-glucosidase expression as a function of carbon source availability in Talaromyces amestolkiae: a genomic and proteomic approach.</title>
        <authorList>
            <person name="de Eugenio L.I."/>
            <person name="Mendez-Liter J.A."/>
            <person name="Nieto-Dominguez M."/>
            <person name="Alonso L."/>
            <person name="Gil-Munoz J."/>
            <person name="Barriuso J."/>
            <person name="Prieto A."/>
            <person name="Martinez M.J."/>
        </authorList>
    </citation>
    <scope>NUCLEOTIDE SEQUENCE [LARGE SCALE GENOMIC DNA]</scope>
    <source>
        <strain evidence="1 2">CIB</strain>
    </source>
</reference>
<organism evidence="1 2">
    <name type="scientific">Talaromyces amestolkiae</name>
    <dbReference type="NCBI Taxonomy" id="1196081"/>
    <lineage>
        <taxon>Eukaryota</taxon>
        <taxon>Fungi</taxon>
        <taxon>Dikarya</taxon>
        <taxon>Ascomycota</taxon>
        <taxon>Pezizomycotina</taxon>
        <taxon>Eurotiomycetes</taxon>
        <taxon>Eurotiomycetidae</taxon>
        <taxon>Eurotiales</taxon>
        <taxon>Trichocomaceae</taxon>
        <taxon>Talaromyces</taxon>
        <taxon>Talaromyces sect. Talaromyces</taxon>
    </lineage>
</organism>
<evidence type="ECO:0000313" key="2">
    <source>
        <dbReference type="Proteomes" id="UP000249363"/>
    </source>
</evidence>
<dbReference type="AlphaFoldDB" id="A0A364L5C8"/>
<accession>A0A364L5C8</accession>
<name>A0A364L5C8_TALAM</name>
<dbReference type="PANTHER" id="PTHR43431:SF7">
    <property type="entry name" value="OXIDOREDUCTASE, SHORT CHAIN DEHYDROGENASE_REDUCTASE FAMILY (AFU_ORTHOLOGUE AFUA_5G14000)"/>
    <property type="match status" value="1"/>
</dbReference>
<dbReference type="STRING" id="1196081.A0A364L5C8"/>
<protein>
    <recommendedName>
        <fullName evidence="3">Glucose 1-dehydrogenase</fullName>
    </recommendedName>
</protein>
<dbReference type="Pfam" id="PF00106">
    <property type="entry name" value="adh_short"/>
    <property type="match status" value="1"/>
</dbReference>